<dbReference type="InterPro" id="IPR002933">
    <property type="entry name" value="Peptidase_M20"/>
</dbReference>
<dbReference type="Proteomes" id="UP001161017">
    <property type="component" value="Unassembled WGS sequence"/>
</dbReference>
<dbReference type="PANTHER" id="PTHR43808">
    <property type="entry name" value="ACETYLORNITHINE DEACETYLASE"/>
    <property type="match status" value="1"/>
</dbReference>
<organism evidence="7 8">
    <name type="scientific">Ramalina farinacea</name>
    <dbReference type="NCBI Taxonomy" id="258253"/>
    <lineage>
        <taxon>Eukaryota</taxon>
        <taxon>Fungi</taxon>
        <taxon>Dikarya</taxon>
        <taxon>Ascomycota</taxon>
        <taxon>Pezizomycotina</taxon>
        <taxon>Lecanoromycetes</taxon>
        <taxon>OSLEUM clade</taxon>
        <taxon>Lecanoromycetidae</taxon>
        <taxon>Lecanorales</taxon>
        <taxon>Lecanorineae</taxon>
        <taxon>Ramalinaceae</taxon>
        <taxon>Ramalina</taxon>
    </lineage>
</organism>
<gene>
    <name evidence="7" type="ORF">OHK93_002392</name>
</gene>
<evidence type="ECO:0000313" key="7">
    <source>
        <dbReference type="EMBL" id="MDI1491185.1"/>
    </source>
</evidence>
<dbReference type="Pfam" id="PF07687">
    <property type="entry name" value="M20_dimer"/>
    <property type="match status" value="1"/>
</dbReference>
<dbReference type="GO" id="GO:0046872">
    <property type="term" value="F:metal ion binding"/>
    <property type="evidence" value="ECO:0007669"/>
    <property type="project" value="UniProtKB-KW"/>
</dbReference>
<dbReference type="Gene3D" id="3.30.70.360">
    <property type="match status" value="1"/>
</dbReference>
<evidence type="ECO:0000256" key="2">
    <source>
        <dbReference type="ARBA" id="ARBA00006247"/>
    </source>
</evidence>
<accession>A0AA43QRD4</accession>
<evidence type="ECO:0000256" key="3">
    <source>
        <dbReference type="ARBA" id="ARBA00022723"/>
    </source>
</evidence>
<proteinExistence type="inferred from homology"/>
<dbReference type="SUPFAM" id="SSF53187">
    <property type="entry name" value="Zn-dependent exopeptidases"/>
    <property type="match status" value="1"/>
</dbReference>
<comment type="cofactor">
    <cofactor evidence="1">
        <name>Zn(2+)</name>
        <dbReference type="ChEBI" id="CHEBI:29105"/>
    </cofactor>
</comment>
<feature type="domain" description="Peptidase M20 dimerisation" evidence="6">
    <location>
        <begin position="196"/>
        <end position="279"/>
    </location>
</feature>
<evidence type="ECO:0000256" key="4">
    <source>
        <dbReference type="ARBA" id="ARBA00022801"/>
    </source>
</evidence>
<comment type="similarity">
    <text evidence="2">Belongs to the peptidase M20A family.</text>
</comment>
<dbReference type="AlphaFoldDB" id="A0AA43QRD4"/>
<keyword evidence="8" id="KW-1185">Reference proteome</keyword>
<protein>
    <recommendedName>
        <fullName evidence="6">Peptidase M20 dimerisation domain-containing protein</fullName>
    </recommendedName>
</protein>
<dbReference type="InterPro" id="IPR011650">
    <property type="entry name" value="Peptidase_M20_dimer"/>
</dbReference>
<keyword evidence="5" id="KW-0862">Zinc</keyword>
<name>A0AA43QRD4_9LECA</name>
<evidence type="ECO:0000313" key="8">
    <source>
        <dbReference type="Proteomes" id="UP001161017"/>
    </source>
</evidence>
<keyword evidence="3" id="KW-0479">Metal-binding</keyword>
<dbReference type="SUPFAM" id="SSF55031">
    <property type="entry name" value="Bacterial exopeptidase dimerisation domain"/>
    <property type="match status" value="1"/>
</dbReference>
<dbReference type="Gene3D" id="3.40.630.10">
    <property type="entry name" value="Zn peptidases"/>
    <property type="match status" value="1"/>
</dbReference>
<comment type="caution">
    <text evidence="7">The sequence shown here is derived from an EMBL/GenBank/DDBJ whole genome shotgun (WGS) entry which is preliminary data.</text>
</comment>
<keyword evidence="4" id="KW-0378">Hydrolase</keyword>
<dbReference type="InterPro" id="IPR050072">
    <property type="entry name" value="Peptidase_M20A"/>
</dbReference>
<dbReference type="InterPro" id="IPR036264">
    <property type="entry name" value="Bact_exopeptidase_dim_dom"/>
</dbReference>
<dbReference type="EMBL" id="JAPUFD010000013">
    <property type="protein sequence ID" value="MDI1491185.1"/>
    <property type="molecule type" value="Genomic_DNA"/>
</dbReference>
<reference evidence="7" key="1">
    <citation type="journal article" date="2023" name="Genome Biol. Evol.">
        <title>First Whole Genome Sequence and Flow Cytometry Genome Size Data for the Lichen-Forming Fungus Ramalina farinacea (Ascomycota).</title>
        <authorList>
            <person name="Llewellyn T."/>
            <person name="Mian S."/>
            <person name="Hill R."/>
            <person name="Leitch I.J."/>
            <person name="Gaya E."/>
        </authorList>
    </citation>
    <scope>NUCLEOTIDE SEQUENCE</scope>
    <source>
        <strain evidence="7">LIQ254RAFAR</strain>
    </source>
</reference>
<dbReference type="PROSITE" id="PS00759">
    <property type="entry name" value="ARGE_DAPE_CPG2_2"/>
    <property type="match status" value="1"/>
</dbReference>
<dbReference type="PROSITE" id="PS00758">
    <property type="entry name" value="ARGE_DAPE_CPG2_1"/>
    <property type="match status" value="1"/>
</dbReference>
<evidence type="ECO:0000256" key="5">
    <source>
        <dbReference type="ARBA" id="ARBA00022833"/>
    </source>
</evidence>
<dbReference type="Pfam" id="PF01546">
    <property type="entry name" value="Peptidase_M20"/>
    <property type="match status" value="1"/>
</dbReference>
<evidence type="ECO:0000256" key="1">
    <source>
        <dbReference type="ARBA" id="ARBA00001947"/>
    </source>
</evidence>
<dbReference type="InterPro" id="IPR001261">
    <property type="entry name" value="ArgE/DapE_CS"/>
</dbReference>
<evidence type="ECO:0000259" key="6">
    <source>
        <dbReference type="Pfam" id="PF07687"/>
    </source>
</evidence>
<sequence length="363" mass="39622">MARSLKDPIGGKLEAFHGSAGHSLADIGLLRLHEILVSIPSVTGDENAIAMFLKDLLTHDFQVKLQQVPDLEHVSDEPSLRRPRFNVFAHPHGHRQTPLLLTSHIDTVPPYLPYSLRNHDEIWGRGSVDAKGCVAAQLQAYQQLVDSGQMDAKAVSFLFVVGEERTGDGMQAANQLGLSWDTVIFGEPTELKLASGHKGLLILKIKAHGKAAHSGYPELGESAIDSTYLYFHRKIGRLSAGVAANVIAKEAEADIGIRIAAGNSATMQKTVHDIVHQVDQRLEVEFVGGTYGPVNIDHDVPGFETVTVNYGTDIPNLNGDHKRYLYGGGSILVAHSDDEHIRIQDLRDAVDGYQRLILYALEG</sequence>
<dbReference type="GO" id="GO:0016787">
    <property type="term" value="F:hydrolase activity"/>
    <property type="evidence" value="ECO:0007669"/>
    <property type="project" value="UniProtKB-KW"/>
</dbReference>
<dbReference type="PANTHER" id="PTHR43808:SF8">
    <property type="entry name" value="PEPTIDASE M20 DIMERISATION DOMAIN-CONTAINING PROTEIN"/>
    <property type="match status" value="1"/>
</dbReference>